<protein>
    <submittedName>
        <fullName evidence="1">Uncharacterized protein</fullName>
    </submittedName>
</protein>
<evidence type="ECO:0000313" key="1">
    <source>
        <dbReference type="EMBL" id="QZH66710.1"/>
    </source>
</evidence>
<dbReference type="EMBL" id="CP081673">
    <property type="protein sequence ID" value="QZH66710.1"/>
    <property type="molecule type" value="Genomic_DNA"/>
</dbReference>
<keyword evidence="2" id="KW-1185">Reference proteome</keyword>
<name>A0ACD1FI16_MYCFR</name>
<gene>
    <name evidence="1" type="ORF">K6L26_03185</name>
</gene>
<accession>A0ACD1FI16</accession>
<reference evidence="1" key="1">
    <citation type="submission" date="2021-07" db="EMBL/GenBank/DDBJ databases">
        <title>Complete Genome Sequences of Mycobacterium farcinogenes Isolated from Clinical Specimens from Patients in Thailand.</title>
        <authorList>
            <person name="Sodsai P."/>
        </authorList>
    </citation>
    <scope>NUCLEOTIDE SEQUENCE</scope>
    <source>
        <strain evidence="1">BKK/CU-MFGFA-001</strain>
    </source>
</reference>
<proteinExistence type="predicted"/>
<sequence length="141" mass="14564">MSKFRSIIASRTTLVAALALALGVLLTLAFTPRQGEGVAPPAAAAHRMVGNECQLSVVAFDGRTWTAAAGDQQLRRVDGVGDACTPAVVTDRVSVGDRCVRVLRVDGRTYALPENDGDGPLQAAPAEATTAVTGCRTDPSS</sequence>
<dbReference type="Proteomes" id="UP000825598">
    <property type="component" value="Chromosome"/>
</dbReference>
<evidence type="ECO:0000313" key="2">
    <source>
        <dbReference type="Proteomes" id="UP000825598"/>
    </source>
</evidence>
<organism evidence="1 2">
    <name type="scientific">Mycolicibacterium farcinogenes</name>
    <name type="common">Mycobacterium farcinogenes</name>
    <dbReference type="NCBI Taxonomy" id="1802"/>
    <lineage>
        <taxon>Bacteria</taxon>
        <taxon>Bacillati</taxon>
        <taxon>Actinomycetota</taxon>
        <taxon>Actinomycetes</taxon>
        <taxon>Mycobacteriales</taxon>
        <taxon>Mycobacteriaceae</taxon>
        <taxon>Mycolicibacterium</taxon>
    </lineage>
</organism>